<evidence type="ECO:0000313" key="29">
    <source>
        <dbReference type="EMBL" id="CAH2316208.1"/>
    </source>
</evidence>
<accession>A0AAD1T1P4</accession>
<name>A0AAD1T1P4_PELCU</name>
<keyword evidence="6" id="KW-0808">Transferase</keyword>
<comment type="catalytic activity">
    <reaction evidence="16">
        <text>a ganglioside GM1b (d18:1(4E)) + CMP-N-acetyl-beta-neuraminate = a ganglioside GD1alpha (d18:1(4E)) + CMP + H(+)</text>
        <dbReference type="Rhea" id="RHEA:41968"/>
        <dbReference type="ChEBI" id="CHEBI:15378"/>
        <dbReference type="ChEBI" id="CHEBI:57812"/>
        <dbReference type="ChEBI" id="CHEBI:60377"/>
        <dbReference type="ChEBI" id="CHEBI:78568"/>
        <dbReference type="ChEBI" id="CHEBI:78569"/>
    </reaction>
    <physiologicalReaction direction="left-to-right" evidence="16">
        <dbReference type="Rhea" id="RHEA:41969"/>
    </physiologicalReaction>
</comment>
<keyword evidence="13 28" id="KW-0472">Membrane</keyword>
<dbReference type="CDD" id="cd23978">
    <property type="entry name" value="GT29_ST6GALNAC6"/>
    <property type="match status" value="1"/>
</dbReference>
<evidence type="ECO:0000256" key="26">
    <source>
        <dbReference type="ARBA" id="ARBA00080825"/>
    </source>
</evidence>
<evidence type="ECO:0000256" key="20">
    <source>
        <dbReference type="ARBA" id="ARBA00051833"/>
    </source>
</evidence>
<keyword evidence="9" id="KW-0730">Sialic acid</keyword>
<evidence type="ECO:0000256" key="24">
    <source>
        <dbReference type="ARBA" id="ARBA00074915"/>
    </source>
</evidence>
<evidence type="ECO:0000256" key="2">
    <source>
        <dbReference type="ARBA" id="ARBA00004922"/>
    </source>
</evidence>
<evidence type="ECO:0000256" key="3">
    <source>
        <dbReference type="ARBA" id="ARBA00004934"/>
    </source>
</evidence>
<evidence type="ECO:0000256" key="27">
    <source>
        <dbReference type="ARBA" id="ARBA00082849"/>
    </source>
</evidence>
<evidence type="ECO:0000256" key="21">
    <source>
        <dbReference type="ARBA" id="ARBA00051886"/>
    </source>
</evidence>
<dbReference type="Pfam" id="PF00777">
    <property type="entry name" value="Glyco_transf_29"/>
    <property type="match status" value="2"/>
</dbReference>
<dbReference type="FunFam" id="3.90.1480.20:FF:000009">
    <property type="entry name" value="alpha-N-acetylgalactosaminide alpha-2,6-sialyltransferase 6 isoform X2"/>
    <property type="match status" value="1"/>
</dbReference>
<dbReference type="InterPro" id="IPR038578">
    <property type="entry name" value="GT29-like_sf"/>
</dbReference>
<keyword evidence="30" id="KW-1185">Reference proteome</keyword>
<dbReference type="FunFam" id="3.90.1480.20:FF:000008">
    <property type="entry name" value="ST6 N-acetylgalactosaminide alpha-2,6-sialyltransferase 3"/>
    <property type="match status" value="1"/>
</dbReference>
<dbReference type="GO" id="GO:0001574">
    <property type="term" value="P:ganglioside biosynthetic process"/>
    <property type="evidence" value="ECO:0007669"/>
    <property type="project" value="TreeGrafter"/>
</dbReference>
<dbReference type="GO" id="GO:0009988">
    <property type="term" value="P:cell-cell recognition"/>
    <property type="evidence" value="ECO:0007669"/>
    <property type="project" value="UniProtKB-ARBA"/>
</dbReference>
<keyword evidence="10 28" id="KW-1133">Transmembrane helix</keyword>
<evidence type="ECO:0000256" key="23">
    <source>
        <dbReference type="ARBA" id="ARBA00066955"/>
    </source>
</evidence>
<dbReference type="GO" id="GO:0009311">
    <property type="term" value="P:oligosaccharide metabolic process"/>
    <property type="evidence" value="ECO:0007669"/>
    <property type="project" value="TreeGrafter"/>
</dbReference>
<comment type="catalytic activity">
    <reaction evidence="19">
        <text>a ganglioside GT1b (d18:1(4E)) + CMP-N-acetyl-beta-neuraminate = a ganglioside GQ1balpha (d18:1(4E)) + CMP + H(+)</text>
        <dbReference type="Rhea" id="RHEA:41976"/>
        <dbReference type="ChEBI" id="CHEBI:15378"/>
        <dbReference type="ChEBI" id="CHEBI:57812"/>
        <dbReference type="ChEBI" id="CHEBI:60377"/>
        <dbReference type="ChEBI" id="CHEBI:78452"/>
        <dbReference type="ChEBI" id="CHEBI:78572"/>
    </reaction>
    <physiologicalReaction direction="left-to-right" evidence="19">
        <dbReference type="Rhea" id="RHEA:41977"/>
    </physiologicalReaction>
</comment>
<dbReference type="Proteomes" id="UP001295444">
    <property type="component" value="Chromosome 09"/>
</dbReference>
<dbReference type="PANTHER" id="PTHR45906">
    <property type="entry name" value="ALPHA-N-ACETYL-NEURAMINYL-2,3-BETA-GALACTOSYL-1, 3-N-ACETYL-GALACTOSAMINIDE ALPHA-2,6-SIALYLTRANSFERASE-LIKE"/>
    <property type="match status" value="1"/>
</dbReference>
<evidence type="ECO:0000256" key="25">
    <source>
        <dbReference type="ARBA" id="ARBA00077208"/>
    </source>
</evidence>
<evidence type="ECO:0000256" key="8">
    <source>
        <dbReference type="ARBA" id="ARBA00022968"/>
    </source>
</evidence>
<gene>
    <name evidence="29" type="ORF">PECUL_23A025023</name>
</gene>
<dbReference type="EMBL" id="OW240920">
    <property type="protein sequence ID" value="CAH2316208.1"/>
    <property type="molecule type" value="Genomic_DNA"/>
</dbReference>
<keyword evidence="7 28" id="KW-0812">Transmembrane</keyword>
<evidence type="ECO:0000256" key="9">
    <source>
        <dbReference type="ARBA" id="ARBA00022981"/>
    </source>
</evidence>
<evidence type="ECO:0000256" key="18">
    <source>
        <dbReference type="ARBA" id="ARBA00051061"/>
    </source>
</evidence>
<evidence type="ECO:0000256" key="12">
    <source>
        <dbReference type="ARBA" id="ARBA00023098"/>
    </source>
</evidence>
<keyword evidence="5" id="KW-0328">Glycosyltransferase</keyword>
<evidence type="ECO:0000256" key="5">
    <source>
        <dbReference type="ARBA" id="ARBA00022676"/>
    </source>
</evidence>
<evidence type="ECO:0000256" key="4">
    <source>
        <dbReference type="ARBA" id="ARBA00006003"/>
    </source>
</evidence>
<evidence type="ECO:0000256" key="19">
    <source>
        <dbReference type="ARBA" id="ARBA00051590"/>
    </source>
</evidence>
<comment type="catalytic activity">
    <reaction evidence="20">
        <text>a globoside MSGG + CMP-N-acetyl-beta-neuraminate = a globoside DSGG + CMP + H(+)</text>
        <dbReference type="Rhea" id="RHEA:56088"/>
        <dbReference type="ChEBI" id="CHEBI:15378"/>
        <dbReference type="ChEBI" id="CHEBI:57812"/>
        <dbReference type="ChEBI" id="CHEBI:60377"/>
        <dbReference type="ChEBI" id="CHEBI:140623"/>
        <dbReference type="ChEBI" id="CHEBI:140624"/>
    </reaction>
    <physiologicalReaction direction="left-to-right" evidence="20">
        <dbReference type="Rhea" id="RHEA:56089"/>
    </physiologicalReaction>
</comment>
<proteinExistence type="inferred from homology"/>
<keyword evidence="14" id="KW-1015">Disulfide bond</keyword>
<dbReference type="PANTHER" id="PTHR45906:SF6">
    <property type="entry name" value="ALPHA-N-ACETYLGALACTOSAMINIDE ALPHA-2,6-SIALYLTRANSFERASE 6"/>
    <property type="match status" value="1"/>
</dbReference>
<comment type="catalytic activity">
    <reaction evidence="18">
        <text>N-acetyl-alpha-neuraminosyl-(2-&gt;3)-beta-D-galactosyl-(1-&gt;3)-N-acetyl-beta-D-glucosaminyl-(1-&gt;3)-beta-D-galactosyl-(1-&gt;4)-beta-D-glucosyl-(1&lt;-&gt;1')-N-acyl-sphing-4-enine + CMP-N-acetyl-beta-neuraminate = N-acetyl-alpha-neuraminosyl-(2-&gt;3)-beta-D-galactosyl-(1-&gt;3)-[N-acetyl-alpha-neuraminosyl-(2-&gt;6)]-N-acetyl-beta-D-glucosaminyl-(1-&gt;3)-beta-D-galactosyl-(1-&gt;4)-beta-D-glucosyl-(1&lt;-&gt;1')-N-acyl-sphing-4-enine + CMP + H(+)</text>
        <dbReference type="Rhea" id="RHEA:47884"/>
        <dbReference type="ChEBI" id="CHEBI:15378"/>
        <dbReference type="ChEBI" id="CHEBI:57812"/>
        <dbReference type="ChEBI" id="CHEBI:60377"/>
        <dbReference type="ChEBI" id="CHEBI:88073"/>
        <dbReference type="ChEBI" id="CHEBI:88079"/>
    </reaction>
    <physiologicalReaction direction="left-to-right" evidence="18">
        <dbReference type="Rhea" id="RHEA:47885"/>
    </physiologicalReaction>
</comment>
<dbReference type="InterPro" id="IPR001675">
    <property type="entry name" value="Glyco_trans_29"/>
</dbReference>
<dbReference type="GO" id="GO:0001665">
    <property type="term" value="F:alpha-N-acetylgalactosaminide alpha-2,6-sialyltransferase activity"/>
    <property type="evidence" value="ECO:0007669"/>
    <property type="project" value="TreeGrafter"/>
</dbReference>
<keyword evidence="15" id="KW-0325">Glycoprotein</keyword>
<comment type="catalytic activity">
    <reaction evidence="21">
        <text>a ganglioside GD1a (d18:1(4E)) + CMP-N-acetyl-beta-neuraminate = a ganglioside GT1aalpha (d18:1(4E)) + CMP + H(+)</text>
        <dbReference type="Rhea" id="RHEA:41972"/>
        <dbReference type="ChEBI" id="CHEBI:15378"/>
        <dbReference type="ChEBI" id="CHEBI:57812"/>
        <dbReference type="ChEBI" id="CHEBI:60377"/>
        <dbReference type="ChEBI" id="CHEBI:78445"/>
        <dbReference type="ChEBI" id="CHEBI:78571"/>
    </reaction>
    <physiologicalReaction direction="left-to-right" evidence="21">
        <dbReference type="Rhea" id="RHEA:41973"/>
    </physiologicalReaction>
</comment>
<dbReference type="Gene3D" id="3.90.1480.20">
    <property type="entry name" value="Glycosyl transferase family 29"/>
    <property type="match status" value="2"/>
</dbReference>
<evidence type="ECO:0000256" key="28">
    <source>
        <dbReference type="SAM" id="Phobius"/>
    </source>
</evidence>
<comment type="catalytic activity">
    <reaction evidence="17">
        <text>3-O-[alpha-Neu5Ac-(2-&gt;3)-beta-D-Gal-(1-&gt;3)-alpha-D-GalNAc]-L-Thr-[protein] + CMP-N-acetyl-beta-neuraminate = a 3-O-{alpha-Neu5Ac-(2-&gt;3)-beta-D-Gal-(1-&gt;3)-[alpha-Neu5Ac-(2-&gt;6)]-alpha-D-GalNAc}-L-threonyl-[protein] + CMP + H(+)</text>
        <dbReference type="Rhea" id="RHEA:65284"/>
        <dbReference type="Rhea" id="RHEA-COMP:16762"/>
        <dbReference type="Rhea" id="RHEA-COMP:16763"/>
        <dbReference type="ChEBI" id="CHEBI:15378"/>
        <dbReference type="ChEBI" id="CHEBI:57812"/>
        <dbReference type="ChEBI" id="CHEBI:60377"/>
        <dbReference type="ChEBI" id="CHEBI:156396"/>
        <dbReference type="ChEBI" id="CHEBI:156398"/>
    </reaction>
    <physiologicalReaction direction="left-to-right" evidence="17">
        <dbReference type="Rhea" id="RHEA:65285"/>
    </physiologicalReaction>
</comment>
<comment type="pathway">
    <text evidence="3">Glycolipid biosynthesis.</text>
</comment>
<comment type="catalytic activity">
    <reaction evidence="22">
        <text>3-O-[alpha-Neu5Ac-(2-&gt;3)-beta-D-Gal-(1-&gt;3)-alpha-D-GalNAc]-L-Ser-[protein] + CMP-N-acetyl-beta-neuraminate = a 3-O-{alpha-Neu5Ac-(2-&gt;3)-beta-D-Gal-(1-&gt;3)-[alpha-Neu5Ac-(2-&gt;6)]-alpha-D-GalNAc}-L-seryl-[protein] + CMP + H(+)</text>
        <dbReference type="Rhea" id="RHEA:65280"/>
        <dbReference type="Rhea" id="RHEA-COMP:16760"/>
        <dbReference type="Rhea" id="RHEA-COMP:16761"/>
        <dbReference type="ChEBI" id="CHEBI:15378"/>
        <dbReference type="ChEBI" id="CHEBI:57812"/>
        <dbReference type="ChEBI" id="CHEBI:60377"/>
        <dbReference type="ChEBI" id="CHEBI:156395"/>
        <dbReference type="ChEBI" id="CHEBI:156397"/>
    </reaction>
    <physiologicalReaction direction="left-to-right" evidence="22">
        <dbReference type="Rhea" id="RHEA:65281"/>
    </physiologicalReaction>
</comment>
<feature type="transmembrane region" description="Helical" evidence="28">
    <location>
        <begin position="41"/>
        <end position="63"/>
    </location>
</feature>
<feature type="transmembrane region" description="Helical" evidence="28">
    <location>
        <begin position="346"/>
        <end position="364"/>
    </location>
</feature>
<evidence type="ECO:0000256" key="13">
    <source>
        <dbReference type="ARBA" id="ARBA00023136"/>
    </source>
</evidence>
<evidence type="ECO:0000256" key="16">
    <source>
        <dbReference type="ARBA" id="ARBA00043744"/>
    </source>
</evidence>
<evidence type="ECO:0000256" key="7">
    <source>
        <dbReference type="ARBA" id="ARBA00022692"/>
    </source>
</evidence>
<evidence type="ECO:0000256" key="14">
    <source>
        <dbReference type="ARBA" id="ARBA00023157"/>
    </source>
</evidence>
<evidence type="ECO:0000256" key="10">
    <source>
        <dbReference type="ARBA" id="ARBA00022989"/>
    </source>
</evidence>
<dbReference type="GO" id="GO:0000139">
    <property type="term" value="C:Golgi membrane"/>
    <property type="evidence" value="ECO:0007669"/>
    <property type="project" value="UniProtKB-SubCell"/>
</dbReference>
<comment type="pathway">
    <text evidence="2">Protein modification; protein glycosylation.</text>
</comment>
<evidence type="ECO:0000256" key="6">
    <source>
        <dbReference type="ARBA" id="ARBA00022679"/>
    </source>
</evidence>
<keyword evidence="11" id="KW-0333">Golgi apparatus</keyword>
<dbReference type="EC" id="2.4.3.7" evidence="23"/>
<evidence type="ECO:0000256" key="17">
    <source>
        <dbReference type="ARBA" id="ARBA00050681"/>
    </source>
</evidence>
<comment type="subcellular location">
    <subcellularLocation>
        <location evidence="1">Golgi apparatus membrane</location>
        <topology evidence="1">Single-pass type II membrane protein</topology>
    </subcellularLocation>
</comment>
<protein>
    <recommendedName>
        <fullName evidence="24">Alpha-N-acetylgalactosaminide alpha-2,6-sialyltransferase 6</fullName>
        <ecNumber evidence="23">2.4.3.7</ecNumber>
    </recommendedName>
    <alternativeName>
        <fullName evidence="25">GalNAc alpha-2,6-sialyltransferase VI</fullName>
    </alternativeName>
    <alternativeName>
        <fullName evidence="26">ST6GalNAc VI</fullName>
    </alternativeName>
    <alternativeName>
        <fullName evidence="27">Sialyltransferase 7F</fullName>
    </alternativeName>
</protein>
<dbReference type="GO" id="GO:0047290">
    <property type="term" value="F:alpha-N-acetylneuraminyl-2,3-beta-galactosyl-1,3-N-acetyl-galactosaminide 6-alpha-sialyltransferase activity"/>
    <property type="evidence" value="ECO:0007669"/>
    <property type="project" value="UniProtKB-EC"/>
</dbReference>
<keyword evidence="8" id="KW-0735">Signal-anchor</keyword>
<comment type="similarity">
    <text evidence="4">Belongs to the glycosyltransferase 29 family.</text>
</comment>
<evidence type="ECO:0000256" key="11">
    <source>
        <dbReference type="ARBA" id="ARBA00023034"/>
    </source>
</evidence>
<evidence type="ECO:0000256" key="15">
    <source>
        <dbReference type="ARBA" id="ARBA00023180"/>
    </source>
</evidence>
<organism evidence="29 30">
    <name type="scientific">Pelobates cultripes</name>
    <name type="common">Western spadefoot toad</name>
    <dbReference type="NCBI Taxonomy" id="61616"/>
    <lineage>
        <taxon>Eukaryota</taxon>
        <taxon>Metazoa</taxon>
        <taxon>Chordata</taxon>
        <taxon>Craniata</taxon>
        <taxon>Vertebrata</taxon>
        <taxon>Euteleostomi</taxon>
        <taxon>Amphibia</taxon>
        <taxon>Batrachia</taxon>
        <taxon>Anura</taxon>
        <taxon>Pelobatoidea</taxon>
        <taxon>Pelobatidae</taxon>
        <taxon>Pelobates</taxon>
    </lineage>
</organism>
<dbReference type="AlphaFoldDB" id="A0AAD1T1P4"/>
<reference evidence="29" key="1">
    <citation type="submission" date="2022-03" db="EMBL/GenBank/DDBJ databases">
        <authorList>
            <person name="Alioto T."/>
            <person name="Alioto T."/>
            <person name="Gomez Garrido J."/>
        </authorList>
    </citation>
    <scope>NUCLEOTIDE SEQUENCE</scope>
</reference>
<evidence type="ECO:0000313" key="30">
    <source>
        <dbReference type="Proteomes" id="UP001295444"/>
    </source>
</evidence>
<evidence type="ECO:0000256" key="1">
    <source>
        <dbReference type="ARBA" id="ARBA00004323"/>
    </source>
</evidence>
<keyword evidence="12" id="KW-0443">Lipid metabolism</keyword>
<evidence type="ECO:0000256" key="22">
    <source>
        <dbReference type="ARBA" id="ARBA00053014"/>
    </source>
</evidence>
<sequence length="643" mass="73584">MLRSAPALWITVQCKHEPVLSGPGLSAVHTCELSVWVKMKILARVCAGCLLLFIILWLCWINIKEHADRPPPFVTRALQLWGYSRLPDGEPLVRSSCGTCAVVSSSGQMLGSGLGHEIDQAECILRMNIAPTVGYESDVGSRSTLRVVSHTSVPLLLRNQTYFFQQSQDTVYVIWGPPRQMNIDSGITYRALLQAKGRYPRVQIYTLTQNMMVHCDQIFQNETGKNRAMSGAFLSTGWFTMILAMELCEEISVYGMVSENYCREHSHPPVPYHYYEKGRLDECSMYMIHERALRGAHRFITEKAIFSRWVVTHSDHLCQRLVFPDRMQPEQQPEYQGERHGTAGRTAALLLIFALVTFLIILGSNNTDEPFNYRDLKIKHHNPPNIRKWRLQDGYISVSGNKTLHPKCNSCVIVTSSSHLLNTGLGYTIDQSECTIRMNDAPTTGYEKDVGNKTTFRVVAHSSVYRVLRRPQEFLSRAPGQTLIFWGPPSKMQQNSKTNLYHIIQRASSAFPNVSAFIVSPRNMGRFDDLFRAETGRDREKSHSWLSTGWFTMVIAVELCNNVHVYGMVPPNYCSRRQRKMPYHYYEPRGSDECTTYIQNERGRRGNHHRFITEKLVFARWAPVYNITFSHPQWFSSSETGFN</sequence>